<gene>
    <name evidence="4" type="ORF">DGYR_LOCUS2421</name>
</gene>
<dbReference type="InterPro" id="IPR000557">
    <property type="entry name" value="Calponin_repeat"/>
</dbReference>
<dbReference type="Pfam" id="PF00402">
    <property type="entry name" value="Calponin"/>
    <property type="match status" value="1"/>
</dbReference>
<reference evidence="4 5" key="1">
    <citation type="submission" date="2020-08" db="EMBL/GenBank/DDBJ databases">
        <authorList>
            <person name="Hejnol A."/>
        </authorList>
    </citation>
    <scope>NUCLEOTIDE SEQUENCE [LARGE SCALE GENOMIC DNA]</scope>
</reference>
<protein>
    <submittedName>
        <fullName evidence="4">DgyrCDS2597</fullName>
    </submittedName>
</protein>
<dbReference type="SUPFAM" id="SSF47576">
    <property type="entry name" value="Calponin-homology domain, CH-domain"/>
    <property type="match status" value="1"/>
</dbReference>
<feature type="compositionally biased region" description="Basic and acidic residues" evidence="2">
    <location>
        <begin position="131"/>
        <end position="146"/>
    </location>
</feature>
<dbReference type="InterPro" id="IPR036872">
    <property type="entry name" value="CH_dom_sf"/>
</dbReference>
<evidence type="ECO:0000259" key="3">
    <source>
        <dbReference type="PROSITE" id="PS50021"/>
    </source>
</evidence>
<dbReference type="PANTHER" id="PTHR47385">
    <property type="entry name" value="CALPONIN"/>
    <property type="match status" value="1"/>
</dbReference>
<dbReference type="OrthoDB" id="21595at2759"/>
<dbReference type="PROSITE" id="PS50021">
    <property type="entry name" value="CH"/>
    <property type="match status" value="1"/>
</dbReference>
<dbReference type="Pfam" id="PF00307">
    <property type="entry name" value="CH"/>
    <property type="match status" value="1"/>
</dbReference>
<feature type="region of interest" description="Disordered" evidence="2">
    <location>
        <begin position="118"/>
        <end position="175"/>
    </location>
</feature>
<dbReference type="InterPro" id="IPR003096">
    <property type="entry name" value="SM22_calponin"/>
</dbReference>
<dbReference type="PRINTS" id="PR00888">
    <property type="entry name" value="SM22CALPONIN"/>
</dbReference>
<sequence length="175" mass="19602">MASKKNEEEEQKNEIFDWIEAVIKRSIDRSPGFQPVLKDGLILCELMNVLLPGSVKRVNKKGSAFQLRENIAAFQGAAKKFGMPDDEIFQTVDLFENRNIKQVIKSLQALGRVATNKKDYDGPKFGPKMSSENKRNFSEEQIRQGRDAQIGLQAGQNKGASQAGQNMGKQRMIAD</sequence>
<dbReference type="GO" id="GO:0015629">
    <property type="term" value="C:actin cytoskeleton"/>
    <property type="evidence" value="ECO:0007669"/>
    <property type="project" value="TreeGrafter"/>
</dbReference>
<dbReference type="AlphaFoldDB" id="A0A7I8VCR1"/>
<dbReference type="InterPro" id="IPR050606">
    <property type="entry name" value="Calponin-like"/>
</dbReference>
<dbReference type="Gene3D" id="1.10.418.10">
    <property type="entry name" value="Calponin-like domain"/>
    <property type="match status" value="1"/>
</dbReference>
<proteinExistence type="inferred from homology"/>
<evidence type="ECO:0000256" key="1">
    <source>
        <dbReference type="ARBA" id="ARBA00009631"/>
    </source>
</evidence>
<dbReference type="InterPro" id="IPR001715">
    <property type="entry name" value="CH_dom"/>
</dbReference>
<dbReference type="Proteomes" id="UP000549394">
    <property type="component" value="Unassembled WGS sequence"/>
</dbReference>
<evidence type="ECO:0000256" key="2">
    <source>
        <dbReference type="SAM" id="MobiDB-lite"/>
    </source>
</evidence>
<feature type="domain" description="Calponin-homology (CH)" evidence="3">
    <location>
        <begin position="9"/>
        <end position="114"/>
    </location>
</feature>
<dbReference type="EMBL" id="CAJFCJ010000003">
    <property type="protein sequence ID" value="CAD5113427.1"/>
    <property type="molecule type" value="Genomic_DNA"/>
</dbReference>
<feature type="compositionally biased region" description="Polar residues" evidence="2">
    <location>
        <begin position="154"/>
        <end position="168"/>
    </location>
</feature>
<dbReference type="PANTHER" id="PTHR47385:SF24">
    <property type="entry name" value="MUSCLE-SPECIFIC PROTEIN 20"/>
    <property type="match status" value="1"/>
</dbReference>
<keyword evidence="5" id="KW-1185">Reference proteome</keyword>
<accession>A0A7I8VCR1</accession>
<dbReference type="SMART" id="SM00033">
    <property type="entry name" value="CH"/>
    <property type="match status" value="1"/>
</dbReference>
<comment type="caution">
    <text evidence="4">The sequence shown here is derived from an EMBL/GenBank/DDBJ whole genome shotgun (WGS) entry which is preliminary data.</text>
</comment>
<evidence type="ECO:0000313" key="5">
    <source>
        <dbReference type="Proteomes" id="UP000549394"/>
    </source>
</evidence>
<dbReference type="GO" id="GO:0007015">
    <property type="term" value="P:actin filament organization"/>
    <property type="evidence" value="ECO:0007669"/>
    <property type="project" value="TreeGrafter"/>
</dbReference>
<name>A0A7I8VCR1_9ANNE</name>
<evidence type="ECO:0000313" key="4">
    <source>
        <dbReference type="EMBL" id="CAD5113427.1"/>
    </source>
</evidence>
<dbReference type="PROSITE" id="PS51122">
    <property type="entry name" value="CALPONIN_2"/>
    <property type="match status" value="1"/>
</dbReference>
<dbReference type="GO" id="GO:0051015">
    <property type="term" value="F:actin filament binding"/>
    <property type="evidence" value="ECO:0007669"/>
    <property type="project" value="TreeGrafter"/>
</dbReference>
<organism evidence="4 5">
    <name type="scientific">Dimorphilus gyrociliatus</name>
    <dbReference type="NCBI Taxonomy" id="2664684"/>
    <lineage>
        <taxon>Eukaryota</taxon>
        <taxon>Metazoa</taxon>
        <taxon>Spiralia</taxon>
        <taxon>Lophotrochozoa</taxon>
        <taxon>Annelida</taxon>
        <taxon>Polychaeta</taxon>
        <taxon>Polychaeta incertae sedis</taxon>
        <taxon>Dinophilidae</taxon>
        <taxon>Dimorphilus</taxon>
    </lineage>
</organism>
<comment type="similarity">
    <text evidence="1">Belongs to the calponin family.</text>
</comment>